<feature type="domain" description="Acyl-CoA dehydrogenase/oxidase C-terminal" evidence="7">
    <location>
        <begin position="236"/>
        <end position="385"/>
    </location>
</feature>
<evidence type="ECO:0008006" key="11">
    <source>
        <dbReference type="Google" id="ProtNLM"/>
    </source>
</evidence>
<dbReference type="Pfam" id="PF02771">
    <property type="entry name" value="Acyl-CoA_dh_N"/>
    <property type="match status" value="1"/>
</dbReference>
<dbReference type="InterPro" id="IPR013786">
    <property type="entry name" value="AcylCoA_DH/ox_N"/>
</dbReference>
<comment type="similarity">
    <text evidence="2">Belongs to the acyl-CoA dehydrogenase family.</text>
</comment>
<evidence type="ECO:0000259" key="7">
    <source>
        <dbReference type="Pfam" id="PF00441"/>
    </source>
</evidence>
<dbReference type="InterPro" id="IPR009100">
    <property type="entry name" value="AcylCoA_DH/oxidase_NM_dom_sf"/>
</dbReference>
<proteinExistence type="inferred from homology"/>
<reference evidence="10" key="1">
    <citation type="submission" date="2018-05" db="EMBL/GenBank/DDBJ databases">
        <authorList>
            <person name="Lanie J.A."/>
            <person name="Ng W.-L."/>
            <person name="Kazmierczak K.M."/>
            <person name="Andrzejewski T.M."/>
            <person name="Davidsen T.M."/>
            <person name="Wayne K.J."/>
            <person name="Tettelin H."/>
            <person name="Glass J.I."/>
            <person name="Rusch D."/>
            <person name="Podicherti R."/>
            <person name="Tsui H.-C.T."/>
            <person name="Winkler M.E."/>
        </authorList>
    </citation>
    <scope>NUCLEOTIDE SEQUENCE</scope>
</reference>
<dbReference type="PIRSF" id="PIRSF016578">
    <property type="entry name" value="HsaA"/>
    <property type="match status" value="1"/>
</dbReference>
<keyword evidence="5" id="KW-0274">FAD</keyword>
<dbReference type="InterPro" id="IPR036250">
    <property type="entry name" value="AcylCo_DH-like_C"/>
</dbReference>
<accession>A0A381P7L8</accession>
<organism evidence="10">
    <name type="scientific">marine metagenome</name>
    <dbReference type="NCBI Taxonomy" id="408172"/>
    <lineage>
        <taxon>unclassified sequences</taxon>
        <taxon>metagenomes</taxon>
        <taxon>ecological metagenomes</taxon>
    </lineage>
</organism>
<evidence type="ECO:0000259" key="9">
    <source>
        <dbReference type="Pfam" id="PF02771"/>
    </source>
</evidence>
<evidence type="ECO:0000256" key="1">
    <source>
        <dbReference type="ARBA" id="ARBA00001974"/>
    </source>
</evidence>
<gene>
    <name evidence="10" type="ORF">METZ01_LOCUS15211</name>
</gene>
<dbReference type="SUPFAM" id="SSF47203">
    <property type="entry name" value="Acyl-CoA dehydrogenase C-terminal domain-like"/>
    <property type="match status" value="1"/>
</dbReference>
<dbReference type="InterPro" id="IPR037069">
    <property type="entry name" value="AcylCoA_DH/ox_N_sf"/>
</dbReference>
<comment type="cofactor">
    <cofactor evidence="1">
        <name>FAD</name>
        <dbReference type="ChEBI" id="CHEBI:57692"/>
    </cofactor>
</comment>
<name>A0A381P7L8_9ZZZZ</name>
<dbReference type="Pfam" id="PF00441">
    <property type="entry name" value="Acyl-CoA_dh_1"/>
    <property type="match status" value="1"/>
</dbReference>
<dbReference type="InterPro" id="IPR046373">
    <property type="entry name" value="Acyl-CoA_Oxase/DH_mid-dom_sf"/>
</dbReference>
<dbReference type="InterPro" id="IPR009075">
    <property type="entry name" value="AcylCo_DH/oxidase_C"/>
</dbReference>
<dbReference type="GO" id="GO:0005737">
    <property type="term" value="C:cytoplasm"/>
    <property type="evidence" value="ECO:0007669"/>
    <property type="project" value="TreeGrafter"/>
</dbReference>
<dbReference type="InterPro" id="IPR006091">
    <property type="entry name" value="Acyl-CoA_Oxase/DH_mid-dom"/>
</dbReference>
<dbReference type="Gene3D" id="1.20.140.10">
    <property type="entry name" value="Butyryl-CoA Dehydrogenase, subunit A, domain 3"/>
    <property type="match status" value="1"/>
</dbReference>
<comment type="subunit">
    <text evidence="3">Homodimer.</text>
</comment>
<protein>
    <recommendedName>
        <fullName evidence="11">Acyl-CoA dehydrogenase</fullName>
    </recommendedName>
</protein>
<feature type="domain" description="Acyl-CoA dehydrogenase/oxidase N-terminal" evidence="9">
    <location>
        <begin position="13"/>
        <end position="123"/>
    </location>
</feature>
<keyword evidence="4" id="KW-0285">Flavoprotein</keyword>
<dbReference type="Gene3D" id="2.40.110.10">
    <property type="entry name" value="Butyryl-CoA Dehydrogenase, subunit A, domain 2"/>
    <property type="match status" value="1"/>
</dbReference>
<feature type="domain" description="Acyl-CoA oxidase/dehydrogenase middle" evidence="8">
    <location>
        <begin position="127"/>
        <end position="224"/>
    </location>
</feature>
<keyword evidence="6" id="KW-0560">Oxidoreductase</keyword>
<evidence type="ECO:0000256" key="5">
    <source>
        <dbReference type="ARBA" id="ARBA00022827"/>
    </source>
</evidence>
<sequence>MLNLSIPDHVVPIRAKVLDFIEREIYPLEKALYEETPESRRGLMRELMKKAKDEHLWALGHPEEIGGGGLPFMDYVFVNEVVGRSSLATVALGTHSLQDSIMLHRYASPEWREKYLDPLVAGEVFPSFGMTEPDVASSDPTQLQTHAELEGDEWVINGRKWFTSGAGTAAYTTAMVRTEPDDTPPHAAFSMIIVPTDTAGYNIVRDVAVMGEFDGHYEVIYDNVRVPKENLLGTRGHGFKIAQDRLGPGRIFHCMRWLGQAQRAFDLMCDRANERVAFGKPLAEHQQIQKFIFDTACEIQASRLLTLHAAQKIDQGDEARIEIGLIKVYGASMLHNAIDRAIQVHGAKGVTEDTPLERMYRQARFARIYDGADEVHVQTTARRLLRSYNEGGNFDFGTR</sequence>
<dbReference type="AlphaFoldDB" id="A0A381P7L8"/>
<dbReference type="GO" id="GO:0050660">
    <property type="term" value="F:flavin adenine dinucleotide binding"/>
    <property type="evidence" value="ECO:0007669"/>
    <property type="project" value="InterPro"/>
</dbReference>
<dbReference type="Pfam" id="PF02770">
    <property type="entry name" value="Acyl-CoA_dh_M"/>
    <property type="match status" value="1"/>
</dbReference>
<evidence type="ECO:0000256" key="4">
    <source>
        <dbReference type="ARBA" id="ARBA00022630"/>
    </source>
</evidence>
<dbReference type="InterPro" id="IPR050741">
    <property type="entry name" value="Acyl-CoA_dehydrogenase"/>
</dbReference>
<dbReference type="FunFam" id="2.40.110.10:FF:000002">
    <property type="entry name" value="Acyl-CoA dehydrogenase fadE12"/>
    <property type="match status" value="1"/>
</dbReference>
<dbReference type="GO" id="GO:0003995">
    <property type="term" value="F:acyl-CoA dehydrogenase activity"/>
    <property type="evidence" value="ECO:0007669"/>
    <property type="project" value="TreeGrafter"/>
</dbReference>
<dbReference type="PANTHER" id="PTHR48083:SF13">
    <property type="entry name" value="ACYL-COA DEHYDROGENASE FAMILY MEMBER 11"/>
    <property type="match status" value="1"/>
</dbReference>
<evidence type="ECO:0000256" key="3">
    <source>
        <dbReference type="ARBA" id="ARBA00011738"/>
    </source>
</evidence>
<dbReference type="EMBL" id="UINC01000865">
    <property type="protein sequence ID" value="SUZ62357.1"/>
    <property type="molecule type" value="Genomic_DNA"/>
</dbReference>
<dbReference type="SUPFAM" id="SSF56645">
    <property type="entry name" value="Acyl-CoA dehydrogenase NM domain-like"/>
    <property type="match status" value="1"/>
</dbReference>
<dbReference type="GO" id="GO:0033539">
    <property type="term" value="P:fatty acid beta-oxidation using acyl-CoA dehydrogenase"/>
    <property type="evidence" value="ECO:0007669"/>
    <property type="project" value="TreeGrafter"/>
</dbReference>
<dbReference type="Gene3D" id="1.10.540.10">
    <property type="entry name" value="Acyl-CoA dehydrogenase/oxidase, N-terminal domain"/>
    <property type="match status" value="1"/>
</dbReference>
<dbReference type="PANTHER" id="PTHR48083">
    <property type="entry name" value="MEDIUM-CHAIN SPECIFIC ACYL-COA DEHYDROGENASE, MITOCHONDRIAL-RELATED"/>
    <property type="match status" value="1"/>
</dbReference>
<evidence type="ECO:0000256" key="2">
    <source>
        <dbReference type="ARBA" id="ARBA00009347"/>
    </source>
</evidence>
<evidence type="ECO:0000313" key="10">
    <source>
        <dbReference type="EMBL" id="SUZ62357.1"/>
    </source>
</evidence>
<evidence type="ECO:0000259" key="8">
    <source>
        <dbReference type="Pfam" id="PF02770"/>
    </source>
</evidence>
<evidence type="ECO:0000256" key="6">
    <source>
        <dbReference type="ARBA" id="ARBA00023002"/>
    </source>
</evidence>